<organism evidence="2">
    <name type="scientific">Pundamilia nyererei</name>
    <dbReference type="NCBI Taxonomy" id="303518"/>
    <lineage>
        <taxon>Eukaryota</taxon>
        <taxon>Metazoa</taxon>
        <taxon>Chordata</taxon>
        <taxon>Craniata</taxon>
        <taxon>Vertebrata</taxon>
        <taxon>Euteleostomi</taxon>
        <taxon>Actinopterygii</taxon>
        <taxon>Neopterygii</taxon>
        <taxon>Teleostei</taxon>
        <taxon>Neoteleostei</taxon>
        <taxon>Acanthomorphata</taxon>
        <taxon>Ovalentaria</taxon>
        <taxon>Cichlomorphae</taxon>
        <taxon>Cichliformes</taxon>
        <taxon>Cichlidae</taxon>
        <taxon>African cichlids</taxon>
        <taxon>Pseudocrenilabrinae</taxon>
        <taxon>Haplochromini</taxon>
        <taxon>Pundamilia</taxon>
    </lineage>
</organism>
<dbReference type="InterPro" id="IPR038077">
    <property type="entry name" value="Troponin_sf"/>
</dbReference>
<dbReference type="STRING" id="303518.ENSPNYP00000005660"/>
<dbReference type="Ensembl" id="ENSPNYT00000005804.1">
    <property type="protein sequence ID" value="ENSPNYP00000005660.1"/>
    <property type="gene ID" value="ENSPNYG00000004373.1"/>
</dbReference>
<dbReference type="AlphaFoldDB" id="A0A3B4F4Y8"/>
<dbReference type="Pfam" id="PF00992">
    <property type="entry name" value="Troponin"/>
    <property type="match status" value="1"/>
</dbReference>
<protein>
    <submittedName>
        <fullName evidence="2">Troponin I4b, tandem duplicate 1</fullName>
    </submittedName>
</protein>
<accession>A0A3B4F4Y8</accession>
<dbReference type="GO" id="GO:0005861">
    <property type="term" value="C:troponin complex"/>
    <property type="evidence" value="ECO:0007669"/>
    <property type="project" value="InterPro"/>
</dbReference>
<name>A0A3B4F4Y8_9CICH</name>
<evidence type="ECO:0000256" key="1">
    <source>
        <dbReference type="ARBA" id="ARBA00023179"/>
    </source>
</evidence>
<dbReference type="Gene3D" id="1.20.5.350">
    <property type="match status" value="1"/>
</dbReference>
<dbReference type="Gene3D" id="6.10.250.180">
    <property type="match status" value="1"/>
</dbReference>
<dbReference type="InterPro" id="IPR001978">
    <property type="entry name" value="Troponin"/>
</dbReference>
<dbReference type="GeneTree" id="ENSGT01030000234588"/>
<reference evidence="2" key="1">
    <citation type="submission" date="2023-09" db="UniProtKB">
        <authorList>
            <consortium name="Ensembl"/>
        </authorList>
    </citation>
    <scope>IDENTIFICATION</scope>
</reference>
<evidence type="ECO:0000313" key="2">
    <source>
        <dbReference type="Ensembl" id="ENSPNYP00000005660.1"/>
    </source>
</evidence>
<keyword evidence="1" id="KW-0514">Muscle protein</keyword>
<dbReference type="SUPFAM" id="SSF90250">
    <property type="entry name" value="Troponin coil-coiled subunits"/>
    <property type="match status" value="1"/>
</dbReference>
<sequence>MFAAQIISLSQKIIELKGIKKPNLKRVKKTTDDMLGACTETSRLTKADFKANLKTVKKEDEKREEVTDWRKNVEAMSGMEGRKKMFNAGQ</sequence>
<proteinExistence type="predicted"/>